<dbReference type="GO" id="GO:0016787">
    <property type="term" value="F:hydrolase activity"/>
    <property type="evidence" value="ECO:0007669"/>
    <property type="project" value="UniProtKB-KW"/>
</dbReference>
<keyword evidence="2 6" id="KW-0540">Nuclease</keyword>
<protein>
    <recommendedName>
        <fullName evidence="6">Ribonuclease VapC</fullName>
        <shortName evidence="6">RNase VapC</shortName>
        <ecNumber evidence="6">3.1.-.-</ecNumber>
    </recommendedName>
    <alternativeName>
        <fullName evidence="6">Toxin VapC</fullName>
    </alternativeName>
</protein>
<sequence length="134" mass="14789">MRVFVDTSVLLLAAGIDHPLRSDCVGFLQRCQRDLVEVHCSIEAVQEFSFHRLRRVGRQQALRETEALVRAVVTHPFDDEVLARALQLMAGSTIRGRDAVHAATALQAGFDLIVSTDPDFDEVPGIRRLAPGDA</sequence>
<evidence type="ECO:0000256" key="5">
    <source>
        <dbReference type="ARBA" id="ARBA00022842"/>
    </source>
</evidence>
<gene>
    <name evidence="6 8" type="primary">vapC</name>
    <name evidence="8" type="ORF">MPLG2_0597</name>
</gene>
<dbReference type="Pfam" id="PF01850">
    <property type="entry name" value="PIN"/>
    <property type="match status" value="1"/>
</dbReference>
<evidence type="ECO:0000256" key="4">
    <source>
        <dbReference type="ARBA" id="ARBA00022801"/>
    </source>
</evidence>
<name>A0A2N9JCY6_9ACTN</name>
<dbReference type="Gene3D" id="3.40.50.1010">
    <property type="entry name" value="5'-nuclease"/>
    <property type="match status" value="1"/>
</dbReference>
<evidence type="ECO:0000313" key="9">
    <source>
        <dbReference type="Proteomes" id="UP000238164"/>
    </source>
</evidence>
<keyword evidence="3 6" id="KW-0479">Metal-binding</keyword>
<dbReference type="RefSeq" id="WP_105184820.1">
    <property type="nucleotide sequence ID" value="NZ_BAAAGO010000042.1"/>
</dbReference>
<dbReference type="HAMAP" id="MF_00265">
    <property type="entry name" value="VapC_Nob1"/>
    <property type="match status" value="1"/>
</dbReference>
<dbReference type="InterPro" id="IPR029060">
    <property type="entry name" value="PIN-like_dom_sf"/>
</dbReference>
<comment type="function">
    <text evidence="6">Toxic component of a toxin-antitoxin (TA) system. An RNase.</text>
</comment>
<keyword evidence="1 6" id="KW-1277">Toxin-antitoxin system</keyword>
<evidence type="ECO:0000313" key="8">
    <source>
        <dbReference type="EMBL" id="SPD85633.1"/>
    </source>
</evidence>
<feature type="binding site" evidence="6">
    <location>
        <position position="98"/>
    </location>
    <ligand>
        <name>Mg(2+)</name>
        <dbReference type="ChEBI" id="CHEBI:18420"/>
    </ligand>
</feature>
<keyword evidence="6" id="KW-0800">Toxin</keyword>
<evidence type="ECO:0000256" key="3">
    <source>
        <dbReference type="ARBA" id="ARBA00022723"/>
    </source>
</evidence>
<dbReference type="GO" id="GO:0004540">
    <property type="term" value="F:RNA nuclease activity"/>
    <property type="evidence" value="ECO:0007669"/>
    <property type="project" value="InterPro"/>
</dbReference>
<dbReference type="EMBL" id="LT985188">
    <property type="protein sequence ID" value="SPD85633.1"/>
    <property type="molecule type" value="Genomic_DNA"/>
</dbReference>
<dbReference type="GO" id="GO:0000287">
    <property type="term" value="F:magnesium ion binding"/>
    <property type="evidence" value="ECO:0007669"/>
    <property type="project" value="UniProtKB-UniRule"/>
</dbReference>
<dbReference type="EC" id="3.1.-.-" evidence="6"/>
<evidence type="ECO:0000259" key="7">
    <source>
        <dbReference type="Pfam" id="PF01850"/>
    </source>
</evidence>
<dbReference type="OrthoDB" id="5072366at2"/>
<dbReference type="InterPro" id="IPR022907">
    <property type="entry name" value="VapC_family"/>
</dbReference>
<evidence type="ECO:0000256" key="6">
    <source>
        <dbReference type="HAMAP-Rule" id="MF_00265"/>
    </source>
</evidence>
<accession>A0A2N9JCY6</accession>
<evidence type="ECO:0000256" key="2">
    <source>
        <dbReference type="ARBA" id="ARBA00022722"/>
    </source>
</evidence>
<dbReference type="AlphaFoldDB" id="A0A2N9JCY6"/>
<keyword evidence="4 6" id="KW-0378">Hydrolase</keyword>
<dbReference type="InterPro" id="IPR052106">
    <property type="entry name" value="PINc/VapC_TA"/>
</dbReference>
<organism evidence="8 9">
    <name type="scientific">Micropruina glycogenica</name>
    <dbReference type="NCBI Taxonomy" id="75385"/>
    <lineage>
        <taxon>Bacteria</taxon>
        <taxon>Bacillati</taxon>
        <taxon>Actinomycetota</taxon>
        <taxon>Actinomycetes</taxon>
        <taxon>Propionibacteriales</taxon>
        <taxon>Nocardioidaceae</taxon>
        <taxon>Micropruina</taxon>
    </lineage>
</organism>
<proteinExistence type="inferred from homology"/>
<dbReference type="SUPFAM" id="SSF88723">
    <property type="entry name" value="PIN domain-like"/>
    <property type="match status" value="1"/>
</dbReference>
<evidence type="ECO:0000256" key="1">
    <source>
        <dbReference type="ARBA" id="ARBA00022649"/>
    </source>
</evidence>
<comment type="similarity">
    <text evidence="6">Belongs to the PINc/VapC protein family.</text>
</comment>
<dbReference type="KEGG" id="mgg:MPLG2_0597"/>
<keyword evidence="5 6" id="KW-0460">Magnesium</keyword>
<keyword evidence="9" id="KW-1185">Reference proteome</keyword>
<feature type="binding site" evidence="6">
    <location>
        <position position="6"/>
    </location>
    <ligand>
        <name>Mg(2+)</name>
        <dbReference type="ChEBI" id="CHEBI:18420"/>
    </ligand>
</feature>
<dbReference type="PANTHER" id="PTHR38826:SF5">
    <property type="entry name" value="RIBONUCLEASE VAPC13"/>
    <property type="match status" value="1"/>
</dbReference>
<dbReference type="PANTHER" id="PTHR38826">
    <property type="entry name" value="RIBONUCLEASE VAPC13"/>
    <property type="match status" value="1"/>
</dbReference>
<dbReference type="Proteomes" id="UP000238164">
    <property type="component" value="Chromosome 1"/>
</dbReference>
<dbReference type="GO" id="GO:0090729">
    <property type="term" value="F:toxin activity"/>
    <property type="evidence" value="ECO:0007669"/>
    <property type="project" value="UniProtKB-KW"/>
</dbReference>
<comment type="cofactor">
    <cofactor evidence="6">
        <name>Mg(2+)</name>
        <dbReference type="ChEBI" id="CHEBI:18420"/>
    </cofactor>
</comment>
<dbReference type="InterPro" id="IPR002716">
    <property type="entry name" value="PIN_dom"/>
</dbReference>
<feature type="domain" description="PIN" evidence="7">
    <location>
        <begin position="3"/>
        <end position="124"/>
    </location>
</feature>
<reference evidence="8 9" key="1">
    <citation type="submission" date="2018-02" db="EMBL/GenBank/DDBJ databases">
        <authorList>
            <person name="Cohen D.B."/>
            <person name="Kent A.D."/>
        </authorList>
    </citation>
    <scope>NUCLEOTIDE SEQUENCE [LARGE SCALE GENOMIC DNA]</scope>
    <source>
        <strain evidence="8">1</strain>
    </source>
</reference>